<evidence type="ECO:0000256" key="2">
    <source>
        <dbReference type="SAM" id="MobiDB-lite"/>
    </source>
</evidence>
<reference evidence="4 5" key="1">
    <citation type="submission" date="2021-07" db="EMBL/GenBank/DDBJ databases">
        <title>The Aristolochia fimbriata genome: insights into angiosperm evolution, floral development and chemical biosynthesis.</title>
        <authorList>
            <person name="Jiao Y."/>
        </authorList>
    </citation>
    <scope>NUCLEOTIDE SEQUENCE [LARGE SCALE GENOMIC DNA]</scope>
    <source>
        <strain evidence="4">IBCAS-2021</strain>
        <tissue evidence="4">Leaf</tissue>
    </source>
</reference>
<protein>
    <recommendedName>
        <fullName evidence="3">G protein gamma domain-containing protein</fullName>
    </recommendedName>
</protein>
<evidence type="ECO:0000313" key="4">
    <source>
        <dbReference type="EMBL" id="KAG9458107.1"/>
    </source>
</evidence>
<proteinExistence type="predicted"/>
<keyword evidence="5" id="KW-1185">Reference proteome</keyword>
<dbReference type="GO" id="GO:0007186">
    <property type="term" value="P:G protein-coupled receptor signaling pathway"/>
    <property type="evidence" value="ECO:0007669"/>
    <property type="project" value="InterPro"/>
</dbReference>
<dbReference type="PANTHER" id="PTHR32378">
    <property type="entry name" value="GUANINE NUCLEOTIDE-BINDING PROTEIN SUBUNIT GAMMA 3"/>
    <property type="match status" value="1"/>
</dbReference>
<dbReference type="PANTHER" id="PTHR32378:SF10">
    <property type="entry name" value="GUANINE NUCLEOTIDE-BINDING PROTEIN SUBUNIT GAMMA 3"/>
    <property type="match status" value="1"/>
</dbReference>
<dbReference type="InterPro" id="IPR015898">
    <property type="entry name" value="G-protein_gamma-like_dom"/>
</dbReference>
<evidence type="ECO:0000256" key="1">
    <source>
        <dbReference type="SAM" id="Coils"/>
    </source>
</evidence>
<sequence>MANSASRNAAPYPLPVPSPRSPPKYPDVCGRHRKQAELQVLNREIGFLEEELQSLDTLHPASKCCKEIHEFMGKNPDPLIHLDLKVHRSSRFWKWLCSKAVRVAVPAVAATAITTAWRNVPSDHVAISQNSPVRNVVHAVVTGLILLVERLLVFSQNVRENIVV</sequence>
<evidence type="ECO:0000259" key="3">
    <source>
        <dbReference type="SMART" id="SM01224"/>
    </source>
</evidence>
<accession>A0AAV7FA89</accession>
<organism evidence="4 5">
    <name type="scientific">Aristolochia fimbriata</name>
    <name type="common">White veined hardy Dutchman's pipe vine</name>
    <dbReference type="NCBI Taxonomy" id="158543"/>
    <lineage>
        <taxon>Eukaryota</taxon>
        <taxon>Viridiplantae</taxon>
        <taxon>Streptophyta</taxon>
        <taxon>Embryophyta</taxon>
        <taxon>Tracheophyta</taxon>
        <taxon>Spermatophyta</taxon>
        <taxon>Magnoliopsida</taxon>
        <taxon>Magnoliidae</taxon>
        <taxon>Piperales</taxon>
        <taxon>Aristolochiaceae</taxon>
        <taxon>Aristolochia</taxon>
    </lineage>
</organism>
<dbReference type="SMART" id="SM01224">
    <property type="entry name" value="G_gamma"/>
    <property type="match status" value="1"/>
</dbReference>
<dbReference type="Proteomes" id="UP000825729">
    <property type="component" value="Unassembled WGS sequence"/>
</dbReference>
<feature type="coiled-coil region" evidence="1">
    <location>
        <begin position="31"/>
        <end position="58"/>
    </location>
</feature>
<name>A0AAV7FA89_ARIFI</name>
<keyword evidence="1" id="KW-0175">Coiled coil</keyword>
<dbReference type="InterPro" id="IPR055305">
    <property type="entry name" value="GG3-like"/>
</dbReference>
<gene>
    <name evidence="4" type="ORF">H6P81_002615</name>
</gene>
<feature type="compositionally biased region" description="Pro residues" evidence="2">
    <location>
        <begin position="12"/>
        <end position="25"/>
    </location>
</feature>
<comment type="caution">
    <text evidence="4">The sequence shown here is derived from an EMBL/GenBank/DDBJ whole genome shotgun (WGS) entry which is preliminary data.</text>
</comment>
<feature type="domain" description="G protein gamma" evidence="3">
    <location>
        <begin position="34"/>
        <end position="104"/>
    </location>
</feature>
<dbReference type="AlphaFoldDB" id="A0AAV7FA89"/>
<feature type="region of interest" description="Disordered" evidence="2">
    <location>
        <begin position="1"/>
        <end position="27"/>
    </location>
</feature>
<dbReference type="EMBL" id="JAINDJ010000002">
    <property type="protein sequence ID" value="KAG9458107.1"/>
    <property type="molecule type" value="Genomic_DNA"/>
</dbReference>
<dbReference type="Pfam" id="PF00631">
    <property type="entry name" value="G-gamma"/>
    <property type="match status" value="1"/>
</dbReference>
<evidence type="ECO:0000313" key="5">
    <source>
        <dbReference type="Proteomes" id="UP000825729"/>
    </source>
</evidence>